<feature type="compositionally biased region" description="Basic and acidic residues" evidence="1">
    <location>
        <begin position="46"/>
        <end position="56"/>
    </location>
</feature>
<gene>
    <name evidence="2" type="ORF">AG1IA_07183</name>
</gene>
<protein>
    <submittedName>
        <fullName evidence="2">Uncharacterized protein</fullName>
    </submittedName>
</protein>
<dbReference type="InterPro" id="IPR010982">
    <property type="entry name" value="Lambda_DNA-bd_dom_sf"/>
</dbReference>
<dbReference type="Gene3D" id="1.10.260.40">
    <property type="entry name" value="lambda repressor-like DNA-binding domains"/>
    <property type="match status" value="1"/>
</dbReference>
<evidence type="ECO:0000313" key="3">
    <source>
        <dbReference type="Proteomes" id="UP000011668"/>
    </source>
</evidence>
<dbReference type="OrthoDB" id="10019422at2759"/>
<keyword evidence="3" id="KW-1185">Reference proteome</keyword>
<dbReference type="GO" id="GO:0003677">
    <property type="term" value="F:DNA binding"/>
    <property type="evidence" value="ECO:0007669"/>
    <property type="project" value="InterPro"/>
</dbReference>
<accession>L8WPV9</accession>
<organism evidence="2 3">
    <name type="scientific">Thanatephorus cucumeris (strain AG1-IA)</name>
    <name type="common">Rice sheath blight fungus</name>
    <name type="synonym">Rhizoctonia solani</name>
    <dbReference type="NCBI Taxonomy" id="983506"/>
    <lineage>
        <taxon>Eukaryota</taxon>
        <taxon>Fungi</taxon>
        <taxon>Dikarya</taxon>
        <taxon>Basidiomycota</taxon>
        <taxon>Agaricomycotina</taxon>
        <taxon>Agaricomycetes</taxon>
        <taxon>Cantharellales</taxon>
        <taxon>Ceratobasidiaceae</taxon>
        <taxon>Rhizoctonia</taxon>
        <taxon>Rhizoctonia solani AG-1</taxon>
    </lineage>
</organism>
<dbReference type="Proteomes" id="UP000011668">
    <property type="component" value="Unassembled WGS sequence"/>
</dbReference>
<comment type="caution">
    <text evidence="2">The sequence shown here is derived from an EMBL/GenBank/DDBJ whole genome shotgun (WGS) entry which is preliminary data.</text>
</comment>
<proteinExistence type="predicted"/>
<dbReference type="EMBL" id="AFRT01002048">
    <property type="protein sequence ID" value="ELU38787.1"/>
    <property type="molecule type" value="Genomic_DNA"/>
</dbReference>
<reference evidence="2 3" key="1">
    <citation type="journal article" date="2013" name="Nat. Commun.">
        <title>The evolution and pathogenic mechanisms of the rice sheath blight pathogen.</title>
        <authorList>
            <person name="Zheng A."/>
            <person name="Lin R."/>
            <person name="Xu L."/>
            <person name="Qin P."/>
            <person name="Tang C."/>
            <person name="Ai P."/>
            <person name="Zhang D."/>
            <person name="Liu Y."/>
            <person name="Sun Z."/>
            <person name="Feng H."/>
            <person name="Wang Y."/>
            <person name="Chen Y."/>
            <person name="Liang X."/>
            <person name="Fu R."/>
            <person name="Li Q."/>
            <person name="Zhang J."/>
            <person name="Yu X."/>
            <person name="Xie Z."/>
            <person name="Ding L."/>
            <person name="Guan P."/>
            <person name="Tang J."/>
            <person name="Liang Y."/>
            <person name="Wang S."/>
            <person name="Deng Q."/>
            <person name="Li S."/>
            <person name="Zhu J."/>
            <person name="Wang L."/>
            <person name="Liu H."/>
            <person name="Li P."/>
        </authorList>
    </citation>
    <scope>NUCLEOTIDE SEQUENCE [LARGE SCALE GENOMIC DNA]</scope>
    <source>
        <strain evidence="3">AG-1 IA</strain>
    </source>
</reference>
<feature type="compositionally biased region" description="Polar residues" evidence="1">
    <location>
        <begin position="22"/>
        <end position="31"/>
    </location>
</feature>
<dbReference type="SUPFAM" id="SSF47413">
    <property type="entry name" value="lambda repressor-like DNA-binding domains"/>
    <property type="match status" value="1"/>
</dbReference>
<dbReference type="STRING" id="983506.L8WPV9"/>
<evidence type="ECO:0000313" key="2">
    <source>
        <dbReference type="EMBL" id="ELU38787.1"/>
    </source>
</evidence>
<dbReference type="AlphaFoldDB" id="L8WPV9"/>
<feature type="region of interest" description="Disordered" evidence="1">
    <location>
        <begin position="16"/>
        <end position="56"/>
    </location>
</feature>
<evidence type="ECO:0000256" key="1">
    <source>
        <dbReference type="SAM" id="MobiDB-lite"/>
    </source>
</evidence>
<sequence length="213" mass="23242">MTRSVSAFPQFPELTIQPHANAYSSQRSSPCFRNEGPPTVTSNASDDGKGKSEAHEHAKNNEFYTNDSRCNAWCNAPTTNSVSNTNELGTTQFIQCCGECLAVISEMKPTVIQGIKSCAPWAPICMQAIVRCQGKESFGEIGKAIGKDEIWTAALFYGQAKPAPQDLAKLSEALGSYLDGLHEAHLTWVSRRTSPVPQGQPWRPLVANARPWT</sequence>
<name>L8WPV9_THACA</name>
<dbReference type="HOGENOM" id="CLU_1295175_0_0_1"/>